<name>A0A0E9XGZ3_ANGAN</name>
<evidence type="ECO:0000313" key="1">
    <source>
        <dbReference type="EMBL" id="JAI01722.1"/>
    </source>
</evidence>
<dbReference type="EMBL" id="GBXM01006856">
    <property type="protein sequence ID" value="JAI01722.1"/>
    <property type="molecule type" value="Transcribed_RNA"/>
</dbReference>
<organism evidence="1">
    <name type="scientific">Anguilla anguilla</name>
    <name type="common">European freshwater eel</name>
    <name type="synonym">Muraena anguilla</name>
    <dbReference type="NCBI Taxonomy" id="7936"/>
    <lineage>
        <taxon>Eukaryota</taxon>
        <taxon>Metazoa</taxon>
        <taxon>Chordata</taxon>
        <taxon>Craniata</taxon>
        <taxon>Vertebrata</taxon>
        <taxon>Euteleostomi</taxon>
        <taxon>Actinopterygii</taxon>
        <taxon>Neopterygii</taxon>
        <taxon>Teleostei</taxon>
        <taxon>Anguilliformes</taxon>
        <taxon>Anguillidae</taxon>
        <taxon>Anguilla</taxon>
    </lineage>
</organism>
<proteinExistence type="predicted"/>
<reference evidence="1" key="1">
    <citation type="submission" date="2014-11" db="EMBL/GenBank/DDBJ databases">
        <authorList>
            <person name="Amaro Gonzalez C."/>
        </authorList>
    </citation>
    <scope>NUCLEOTIDE SEQUENCE</scope>
</reference>
<protein>
    <submittedName>
        <fullName evidence="1">Uncharacterized protein</fullName>
    </submittedName>
</protein>
<reference evidence="1" key="2">
    <citation type="journal article" date="2015" name="Fish Shellfish Immunol.">
        <title>Early steps in the European eel (Anguilla anguilla)-Vibrio vulnificus interaction in the gills: Role of the RtxA13 toxin.</title>
        <authorList>
            <person name="Callol A."/>
            <person name="Pajuelo D."/>
            <person name="Ebbesson L."/>
            <person name="Teles M."/>
            <person name="MacKenzie S."/>
            <person name="Amaro C."/>
        </authorList>
    </citation>
    <scope>NUCLEOTIDE SEQUENCE</scope>
</reference>
<sequence length="38" mass="4285">MGFVKNATTCTSKWNMFVCLIDCFVGNDKKIATKINNK</sequence>
<dbReference type="AlphaFoldDB" id="A0A0E9XGZ3"/>
<accession>A0A0E9XGZ3</accession>